<gene>
    <name evidence="1" type="ORF">OCOJLMKI_3376</name>
</gene>
<evidence type="ECO:0000313" key="2">
    <source>
        <dbReference type="Proteomes" id="UP001055125"/>
    </source>
</evidence>
<organism evidence="1 2">
    <name type="scientific">Methylobacterium iners</name>
    <dbReference type="NCBI Taxonomy" id="418707"/>
    <lineage>
        <taxon>Bacteria</taxon>
        <taxon>Pseudomonadati</taxon>
        <taxon>Pseudomonadota</taxon>
        <taxon>Alphaproteobacteria</taxon>
        <taxon>Hyphomicrobiales</taxon>
        <taxon>Methylobacteriaceae</taxon>
        <taxon>Methylobacterium</taxon>
    </lineage>
</organism>
<protein>
    <submittedName>
        <fullName evidence="1">Uncharacterized protein</fullName>
    </submittedName>
</protein>
<name>A0ABQ4RZ81_9HYPH</name>
<reference evidence="1" key="2">
    <citation type="submission" date="2021-08" db="EMBL/GenBank/DDBJ databases">
        <authorList>
            <person name="Tani A."/>
            <person name="Ola A."/>
            <person name="Ogura Y."/>
            <person name="Katsura K."/>
            <person name="Hayashi T."/>
        </authorList>
    </citation>
    <scope>NUCLEOTIDE SEQUENCE</scope>
    <source>
        <strain evidence="1">DSM 19015</strain>
    </source>
</reference>
<comment type="caution">
    <text evidence="1">The sequence shown here is derived from an EMBL/GenBank/DDBJ whole genome shotgun (WGS) entry which is preliminary data.</text>
</comment>
<accession>A0ABQ4RZ81</accession>
<dbReference type="RefSeq" id="WP_238245273.1">
    <property type="nucleotide sequence ID" value="NZ_BPQP01000056.1"/>
</dbReference>
<reference evidence="1" key="1">
    <citation type="journal article" date="2021" name="Front. Microbiol.">
        <title>Comprehensive Comparative Genomics and Phenotyping of Methylobacterium Species.</title>
        <authorList>
            <person name="Alessa O."/>
            <person name="Ogura Y."/>
            <person name="Fujitani Y."/>
            <person name="Takami H."/>
            <person name="Hayashi T."/>
            <person name="Sahin N."/>
            <person name="Tani A."/>
        </authorList>
    </citation>
    <scope>NUCLEOTIDE SEQUENCE</scope>
    <source>
        <strain evidence="1">DSM 19015</strain>
    </source>
</reference>
<proteinExistence type="predicted"/>
<sequence length="175" mass="20108">MHLHHPIIVPTLIEAWILDRLSVAPTGDRDRPSLRFFRNRDVASVIVQEMQDVWDRGADAALVAKDVRQGCTVAFDRFALSSAIQLISVREARDDLREDEVELRARTDLTRFRQRIETIHLDDEEIDFWLAFYGKGHPDDDGTGRWSTAVRGALDDLYADPRRIPADRAPPARHR</sequence>
<evidence type="ECO:0000313" key="1">
    <source>
        <dbReference type="EMBL" id="GJD96158.1"/>
    </source>
</evidence>
<keyword evidence="2" id="KW-1185">Reference proteome</keyword>
<dbReference type="Proteomes" id="UP001055125">
    <property type="component" value="Unassembled WGS sequence"/>
</dbReference>
<dbReference type="EMBL" id="BPQP01000056">
    <property type="protein sequence ID" value="GJD96158.1"/>
    <property type="molecule type" value="Genomic_DNA"/>
</dbReference>